<evidence type="ECO:0000256" key="1">
    <source>
        <dbReference type="SAM" id="MobiDB-lite"/>
    </source>
</evidence>
<evidence type="ECO:0000313" key="3">
    <source>
        <dbReference type="Proteomes" id="UP000238823"/>
    </source>
</evidence>
<feature type="region of interest" description="Disordered" evidence="1">
    <location>
        <begin position="179"/>
        <end position="242"/>
    </location>
</feature>
<feature type="region of interest" description="Disordered" evidence="1">
    <location>
        <begin position="256"/>
        <end position="284"/>
    </location>
</feature>
<proteinExistence type="predicted"/>
<feature type="compositionally biased region" description="Low complexity" evidence="1">
    <location>
        <begin position="270"/>
        <end position="279"/>
    </location>
</feature>
<dbReference type="AlphaFoldDB" id="A0A2S9XH85"/>
<reference evidence="2 3" key="1">
    <citation type="submission" date="2018-03" db="EMBL/GenBank/DDBJ databases">
        <title>Draft Genome Sequences of the Obligatory Marine Myxobacteria Enhygromyxa salina SWB007.</title>
        <authorList>
            <person name="Poehlein A."/>
            <person name="Moghaddam J.A."/>
            <person name="Harms H."/>
            <person name="Alanjari M."/>
            <person name="Koenig G.M."/>
            <person name="Daniel R."/>
            <person name="Schaeberle T.F."/>
        </authorList>
    </citation>
    <scope>NUCLEOTIDE SEQUENCE [LARGE SCALE GENOMIC DNA]</scope>
    <source>
        <strain evidence="2 3">SWB007</strain>
    </source>
</reference>
<comment type="caution">
    <text evidence="2">The sequence shown here is derived from an EMBL/GenBank/DDBJ whole genome shotgun (WGS) entry which is preliminary data.</text>
</comment>
<feature type="compositionally biased region" description="Basic residues" evidence="1">
    <location>
        <begin position="180"/>
        <end position="191"/>
    </location>
</feature>
<protein>
    <submittedName>
        <fullName evidence="2">Uncharacterized protein</fullName>
    </submittedName>
</protein>
<sequence length="298" mass="33733">MAGVQPRRAAAAVFAACENRHIRPQRARAPLRTRLREPEHHRAQLAARGPAVRRQAGLQARDHLRVGARRARLRAHARRGQLCRAGLLSVHAVPQRGAVRARPVRGADDPARRRRRRAHRHVPLGWGRQRELARASGLGDVDLAAGRPRRGLPVLRIHAGQLRAVRRGWALPGLRERAQRHAGARLPRQRRPGGAADVRGRLRRRRPRRRLRARRQCADPRPAPGRLQLLHRPQPAGGRRRSIRVLPRRWADLAIHGRGSDRRRPRRSPVLRGRSGSRGARARHRALDVCAQCPGRRV</sequence>
<accession>A0A2S9XH85</accession>
<dbReference type="EMBL" id="PVNL01000161">
    <property type="protein sequence ID" value="PRP92236.1"/>
    <property type="molecule type" value="Genomic_DNA"/>
</dbReference>
<name>A0A2S9XH85_9BACT</name>
<gene>
    <name evidence="2" type="ORF">ENSA7_81700</name>
</gene>
<feature type="region of interest" description="Disordered" evidence="1">
    <location>
        <begin position="36"/>
        <end position="57"/>
    </location>
</feature>
<feature type="compositionally biased region" description="Basic residues" evidence="1">
    <location>
        <begin position="201"/>
        <end position="215"/>
    </location>
</feature>
<evidence type="ECO:0000313" key="2">
    <source>
        <dbReference type="EMBL" id="PRP92236.1"/>
    </source>
</evidence>
<organism evidence="2 3">
    <name type="scientific">Enhygromyxa salina</name>
    <dbReference type="NCBI Taxonomy" id="215803"/>
    <lineage>
        <taxon>Bacteria</taxon>
        <taxon>Pseudomonadati</taxon>
        <taxon>Myxococcota</taxon>
        <taxon>Polyangia</taxon>
        <taxon>Nannocystales</taxon>
        <taxon>Nannocystaceae</taxon>
        <taxon>Enhygromyxa</taxon>
    </lineage>
</organism>
<feature type="region of interest" description="Disordered" evidence="1">
    <location>
        <begin position="99"/>
        <end position="119"/>
    </location>
</feature>
<dbReference type="Proteomes" id="UP000238823">
    <property type="component" value="Unassembled WGS sequence"/>
</dbReference>